<evidence type="ECO:0000313" key="7">
    <source>
        <dbReference type="EMBL" id="GGP18079.1"/>
    </source>
</evidence>
<keyword evidence="8" id="KW-1185">Reference proteome</keyword>
<name>A0ABQ2P4L1_9NEIS</name>
<dbReference type="SUPFAM" id="SSF58104">
    <property type="entry name" value="Methyl-accepting chemotaxis protein (MCP) signaling domain"/>
    <property type="match status" value="1"/>
</dbReference>
<dbReference type="InterPro" id="IPR024478">
    <property type="entry name" value="HlyB_4HB_MCP"/>
</dbReference>
<protein>
    <submittedName>
        <fullName evidence="7">Methyl-accepting chemotaxis protein</fullName>
    </submittedName>
</protein>
<dbReference type="CDD" id="cd11386">
    <property type="entry name" value="MCP_signal"/>
    <property type="match status" value="1"/>
</dbReference>
<dbReference type="PANTHER" id="PTHR32089:SF112">
    <property type="entry name" value="LYSOZYME-LIKE PROTEIN-RELATED"/>
    <property type="match status" value="1"/>
</dbReference>
<dbReference type="InterPro" id="IPR004089">
    <property type="entry name" value="MCPsignal_dom"/>
</dbReference>
<comment type="similarity">
    <text evidence="2">Belongs to the methyl-accepting chemotaxis (MCP) protein family.</text>
</comment>
<evidence type="ECO:0000259" key="5">
    <source>
        <dbReference type="PROSITE" id="PS50111"/>
    </source>
</evidence>
<dbReference type="PANTHER" id="PTHR32089">
    <property type="entry name" value="METHYL-ACCEPTING CHEMOTAXIS PROTEIN MCPB"/>
    <property type="match status" value="1"/>
</dbReference>
<dbReference type="InterPro" id="IPR004090">
    <property type="entry name" value="Chemotax_Me-accpt_rcpt"/>
</dbReference>
<dbReference type="PRINTS" id="PR00260">
    <property type="entry name" value="CHEMTRNSDUCR"/>
</dbReference>
<evidence type="ECO:0000259" key="6">
    <source>
        <dbReference type="PROSITE" id="PS50885"/>
    </source>
</evidence>
<sequence length="543" mass="58430">MRIVTRCYLLIAVSVLSVLLLSVSANFVQSRLGENIENFQTNDYPSLTTIASMRFEAMRLRMASVVYLLAGTNNADAAARQAIKDSLQQDWEKYGSALNKYEKELVNDDEDRAMLTSDKETAGAYHDHLIHLMALIDQGDIAGATRLRNTELAQAGDKLIKSLNDHVSYNIRYVDKEAVDSAALISRTRTALIAFSVVLILFMVGFGVYSARKIAAPLMSLRDFMAETGQSLDFTRTVPHLAAKDEIGDTAQAFAALLNTLRNSLKQVTDTAVRVASHTRTLADSSEHIRHAANSQTEYASSIAAAVEQMTVSITHMSNQAETTNTRTGEASELAVSGLTTIDGVQSGMQHIDSTVQESTTSLNELQQSVSNIASAIGAIKEIASQTNLLALNAAIEAARAGEQGRGFAVVADEVRKLAERTTALTDEITGVITNVTQASANTVQAMGHTRQRVDEGVSEVGQAGNAMRQISDAANEALDMVNDIAHAIKEQSIASTQIATNVERIAQMAEEASRSANESAQLVTGLNSAAAEMQAAVDRYRV</sequence>
<feature type="domain" description="HAMP" evidence="6">
    <location>
        <begin position="212"/>
        <end position="266"/>
    </location>
</feature>
<evidence type="ECO:0000256" key="1">
    <source>
        <dbReference type="ARBA" id="ARBA00023224"/>
    </source>
</evidence>
<evidence type="ECO:0000313" key="8">
    <source>
        <dbReference type="Proteomes" id="UP000637267"/>
    </source>
</evidence>
<evidence type="ECO:0000256" key="4">
    <source>
        <dbReference type="SAM" id="Phobius"/>
    </source>
</evidence>
<dbReference type="RefSeq" id="WP_188701626.1">
    <property type="nucleotide sequence ID" value="NZ_BMLX01000001.1"/>
</dbReference>
<dbReference type="EMBL" id="BMLX01000001">
    <property type="protein sequence ID" value="GGP18079.1"/>
    <property type="molecule type" value="Genomic_DNA"/>
</dbReference>
<dbReference type="SMART" id="SM00304">
    <property type="entry name" value="HAMP"/>
    <property type="match status" value="2"/>
</dbReference>
<dbReference type="Pfam" id="PF00015">
    <property type="entry name" value="MCPsignal"/>
    <property type="match status" value="1"/>
</dbReference>
<accession>A0ABQ2P4L1</accession>
<reference evidence="8" key="1">
    <citation type="journal article" date="2019" name="Int. J. Syst. Evol. Microbiol.">
        <title>The Global Catalogue of Microorganisms (GCM) 10K type strain sequencing project: providing services to taxonomists for standard genome sequencing and annotation.</title>
        <authorList>
            <consortium name="The Broad Institute Genomics Platform"/>
            <consortium name="The Broad Institute Genome Sequencing Center for Infectious Disease"/>
            <person name="Wu L."/>
            <person name="Ma J."/>
        </authorList>
    </citation>
    <scope>NUCLEOTIDE SEQUENCE [LARGE SCALE GENOMIC DNA]</scope>
    <source>
        <strain evidence="8">CGMCC 1.8859</strain>
    </source>
</reference>
<proteinExistence type="inferred from homology"/>
<dbReference type="Gene3D" id="1.10.287.950">
    <property type="entry name" value="Methyl-accepting chemotaxis protein"/>
    <property type="match status" value="1"/>
</dbReference>
<feature type="transmembrane region" description="Helical" evidence="4">
    <location>
        <begin position="191"/>
        <end position="211"/>
    </location>
</feature>
<gene>
    <name evidence="7" type="ORF">GCM10010970_03030</name>
</gene>
<organism evidence="7 8">
    <name type="scientific">Silvimonas iriomotensis</name>
    <dbReference type="NCBI Taxonomy" id="449662"/>
    <lineage>
        <taxon>Bacteria</taxon>
        <taxon>Pseudomonadati</taxon>
        <taxon>Pseudomonadota</taxon>
        <taxon>Betaproteobacteria</taxon>
        <taxon>Neisseriales</taxon>
        <taxon>Chitinibacteraceae</taxon>
        <taxon>Silvimonas</taxon>
    </lineage>
</organism>
<dbReference type="Proteomes" id="UP000637267">
    <property type="component" value="Unassembled WGS sequence"/>
</dbReference>
<comment type="caution">
    <text evidence="7">The sequence shown here is derived from an EMBL/GenBank/DDBJ whole genome shotgun (WGS) entry which is preliminary data.</text>
</comment>
<dbReference type="Pfam" id="PF12729">
    <property type="entry name" value="4HB_MCP_1"/>
    <property type="match status" value="1"/>
</dbReference>
<keyword evidence="4" id="KW-0472">Membrane</keyword>
<keyword evidence="4" id="KW-1133">Transmembrane helix</keyword>
<keyword evidence="1 3" id="KW-0807">Transducer</keyword>
<evidence type="ECO:0000256" key="3">
    <source>
        <dbReference type="PROSITE-ProRule" id="PRU00284"/>
    </source>
</evidence>
<dbReference type="PROSITE" id="PS50111">
    <property type="entry name" value="CHEMOTAXIS_TRANSDUC_2"/>
    <property type="match status" value="1"/>
</dbReference>
<dbReference type="SMART" id="SM00283">
    <property type="entry name" value="MA"/>
    <property type="match status" value="1"/>
</dbReference>
<feature type="domain" description="Methyl-accepting transducer" evidence="5">
    <location>
        <begin position="271"/>
        <end position="507"/>
    </location>
</feature>
<evidence type="ECO:0000256" key="2">
    <source>
        <dbReference type="ARBA" id="ARBA00029447"/>
    </source>
</evidence>
<keyword evidence="4" id="KW-0812">Transmembrane</keyword>
<dbReference type="PROSITE" id="PS50885">
    <property type="entry name" value="HAMP"/>
    <property type="match status" value="1"/>
</dbReference>
<dbReference type="InterPro" id="IPR003660">
    <property type="entry name" value="HAMP_dom"/>
</dbReference>